<sequence>MICRLLLSLIMMQSILARIDVEDIKKVSKTFVGEKQDVAINPKGPLNLMRGYIVNRNGYMYNKRFYSPEIDTDYALSKKGLSDENEQEYNFTRTPVNDRVHKDLDTKSLEGKYLSTYHALLIKMFPSADGDLSIEAGRSNALTNFLRADHVKKDTKYILAALLLLSEGVDVKIAVDYKGKKNNLVIKSKTCKEKEFVNVVMHTAGIDPVTNEHSDSIYQSEAAGIVKFYMQCKDNPLLKKEGKFAMPATKEKFESGKFLNSAAFLIQTYIYEFIDTAEDYRDFVNAA</sequence>
<organism evidence="2 3">
    <name type="scientific">Nematocida ausubeli (strain ATCC PRA-371 / ERTm2)</name>
    <name type="common">Nematode killer fungus</name>
    <dbReference type="NCBI Taxonomy" id="1913371"/>
    <lineage>
        <taxon>Eukaryota</taxon>
        <taxon>Fungi</taxon>
        <taxon>Fungi incertae sedis</taxon>
        <taxon>Microsporidia</taxon>
        <taxon>Nematocida</taxon>
    </lineage>
</organism>
<protein>
    <submittedName>
        <fullName evidence="2">Uncharacterized protein</fullName>
    </submittedName>
</protein>
<name>A0A086J457_NEMA1</name>
<proteinExistence type="predicted"/>
<gene>
    <name evidence="2" type="ORF">NESG_01081</name>
</gene>
<reference evidence="2 3" key="1">
    <citation type="journal article" date="2014" name="Genome Announc.">
        <title>Genome Sequence of the Microsporidian Species Nematocida sp1 Strain ERTm6 (ATCC PRA-372).</title>
        <authorList>
            <person name="Bakowski M.A."/>
            <person name="Priest M."/>
            <person name="Young S."/>
            <person name="Cuomo C.A."/>
            <person name="Troemel E.R."/>
        </authorList>
    </citation>
    <scope>NUCLEOTIDE SEQUENCE [LARGE SCALE GENOMIC DNA]</scope>
    <source>
        <strain evidence="2 3">ERTm6</strain>
    </source>
</reference>
<dbReference type="HOGENOM" id="CLU_009683_2_0_1"/>
<comment type="caution">
    <text evidence="2">The sequence shown here is derived from an EMBL/GenBank/DDBJ whole genome shotgun (WGS) entry which is preliminary data.</text>
</comment>
<dbReference type="RefSeq" id="XP_052905480.1">
    <property type="nucleotide sequence ID" value="XM_053048720.1"/>
</dbReference>
<evidence type="ECO:0000256" key="1">
    <source>
        <dbReference type="SAM" id="SignalP"/>
    </source>
</evidence>
<feature type="non-terminal residue" evidence="2">
    <location>
        <position position="287"/>
    </location>
</feature>
<dbReference type="Proteomes" id="UP000054524">
    <property type="component" value="Unassembled WGS sequence"/>
</dbReference>
<feature type="signal peptide" evidence="1">
    <location>
        <begin position="1"/>
        <end position="17"/>
    </location>
</feature>
<accession>A0A086J457</accession>
<feature type="chain" id="PRO_5001807840" evidence="1">
    <location>
        <begin position="18"/>
        <end position="287"/>
    </location>
</feature>
<dbReference type="GeneID" id="77676054"/>
<dbReference type="EMBL" id="AKIJ01000002">
    <property type="protein sequence ID" value="KFG26925.1"/>
    <property type="molecule type" value="Genomic_DNA"/>
</dbReference>
<keyword evidence="3" id="KW-1185">Reference proteome</keyword>
<keyword evidence="1" id="KW-0732">Signal</keyword>
<evidence type="ECO:0000313" key="3">
    <source>
        <dbReference type="Proteomes" id="UP000054524"/>
    </source>
</evidence>
<evidence type="ECO:0000313" key="2">
    <source>
        <dbReference type="EMBL" id="KFG26925.1"/>
    </source>
</evidence>
<dbReference type="AlphaFoldDB" id="A0A086J457"/>